<evidence type="ECO:0000256" key="11">
    <source>
        <dbReference type="RuleBase" id="RU000488"/>
    </source>
</evidence>
<reference evidence="12 13" key="1">
    <citation type="journal article" date="2020" name="Genome Biol. Evol.">
        <title>Comparative genomics of Sclerotiniaceae.</title>
        <authorList>
            <person name="Valero Jimenez C.A."/>
            <person name="Steentjes M."/>
            <person name="Scholten O.E."/>
            <person name="Van Kan J.A.L."/>
        </authorList>
    </citation>
    <scope>NUCLEOTIDE SEQUENCE [LARGE SCALE GENOMIC DNA]</scope>
    <source>
        <strain evidence="12 13">MUCL 94</strain>
    </source>
</reference>
<comment type="caution">
    <text evidence="12">The sequence shown here is derived from an EMBL/GenBank/DDBJ whole genome shotgun (WGS) entry which is preliminary data.</text>
</comment>
<name>A0A9P5HVJ3_9HELO</name>
<feature type="repeat" description="Solcar" evidence="10">
    <location>
        <begin position="244"/>
        <end position="333"/>
    </location>
</feature>
<evidence type="ECO:0000256" key="9">
    <source>
        <dbReference type="ARBA" id="ARBA00023136"/>
    </source>
</evidence>
<dbReference type="SUPFAM" id="SSF103506">
    <property type="entry name" value="Mitochondrial carrier"/>
    <property type="match status" value="1"/>
</dbReference>
<evidence type="ECO:0000256" key="2">
    <source>
        <dbReference type="ARBA" id="ARBA00006375"/>
    </source>
</evidence>
<keyword evidence="9 10" id="KW-0472">Membrane</keyword>
<dbReference type="GeneID" id="62155791"/>
<dbReference type="GO" id="GO:0005469">
    <property type="term" value="F:succinate:fumarate antiporter activity"/>
    <property type="evidence" value="ECO:0007669"/>
    <property type="project" value="TreeGrafter"/>
</dbReference>
<evidence type="ECO:0000256" key="7">
    <source>
        <dbReference type="ARBA" id="ARBA00022989"/>
    </source>
</evidence>
<keyword evidence="6" id="KW-0999">Mitochondrion inner membrane</keyword>
<dbReference type="PANTHER" id="PTHR45788:SF2">
    <property type="entry name" value="SUCCINATE_FUMARATE MITOCHONDRIAL TRANSPORTER"/>
    <property type="match status" value="1"/>
</dbReference>
<evidence type="ECO:0000313" key="12">
    <source>
        <dbReference type="EMBL" id="KAF7915284.1"/>
    </source>
</evidence>
<feature type="repeat" description="Solcar" evidence="10">
    <location>
        <begin position="148"/>
        <end position="231"/>
    </location>
</feature>
<comment type="subcellular location">
    <subcellularLocation>
        <location evidence="1">Mitochondrion membrane</location>
        <topology evidence="1">Multi-pass membrane protein</topology>
    </subcellularLocation>
</comment>
<dbReference type="GO" id="GO:0031966">
    <property type="term" value="C:mitochondrial membrane"/>
    <property type="evidence" value="ECO:0007669"/>
    <property type="project" value="UniProtKB-SubCell"/>
</dbReference>
<keyword evidence="5" id="KW-0677">Repeat</keyword>
<dbReference type="AlphaFoldDB" id="A0A9P5HVJ3"/>
<evidence type="ECO:0008006" key="14">
    <source>
        <dbReference type="Google" id="ProtNLM"/>
    </source>
</evidence>
<dbReference type="EMBL" id="RCSW01000058">
    <property type="protein sequence ID" value="KAF7915284.1"/>
    <property type="molecule type" value="Genomic_DNA"/>
</dbReference>
<evidence type="ECO:0000256" key="1">
    <source>
        <dbReference type="ARBA" id="ARBA00004225"/>
    </source>
</evidence>
<evidence type="ECO:0000256" key="4">
    <source>
        <dbReference type="ARBA" id="ARBA00022692"/>
    </source>
</evidence>
<evidence type="ECO:0000256" key="5">
    <source>
        <dbReference type="ARBA" id="ARBA00022737"/>
    </source>
</evidence>
<dbReference type="RefSeq" id="XP_038726440.1">
    <property type="nucleotide sequence ID" value="XM_038882718.1"/>
</dbReference>
<sequence length="337" mass="36642">MAEKATESAMSTIHGVGASKIQKVKAKKKSLVTFVVGGSAGFVEGLICHPLDTIKVRMQLSQSTGEVQLHTMFSKNPKRTNSIITKGARTGLFRTGYGIVKSESLSALWRGSGPVLTGIVPKMAVRFTSFETYKRLLSGQQTSTLSNTKLLAAALSAGVTEAVVIVTPMDVMKIRLQAIQKSGDQSAFQVLRQMIKYEGFQVLYKGVALTALRQGTNQMANLYTYTKLTDWLRARQTQYQDSRLPIFQLIGVGLFAGSMGPLCNGPIDIIKTRVQQSARPPGKGPITHATDLARRIVANEGIRGLYRGVTPRILRVGVGQAVVFPVYELLNELVNKA</sequence>
<dbReference type="PROSITE" id="PS50920">
    <property type="entry name" value="SOLCAR"/>
    <property type="match status" value="3"/>
</dbReference>
<accession>A0A9P5HVJ3</accession>
<proteinExistence type="inferred from homology"/>
<evidence type="ECO:0000256" key="6">
    <source>
        <dbReference type="ARBA" id="ARBA00022792"/>
    </source>
</evidence>
<evidence type="ECO:0000256" key="10">
    <source>
        <dbReference type="PROSITE-ProRule" id="PRU00282"/>
    </source>
</evidence>
<gene>
    <name evidence="12" type="ORF">EAE97_012204</name>
</gene>
<keyword evidence="13" id="KW-1185">Reference proteome</keyword>
<protein>
    <recommendedName>
        <fullName evidence="14">Mitochondrial carrier protein</fullName>
    </recommendedName>
</protein>
<dbReference type="InterPro" id="IPR023395">
    <property type="entry name" value="MCP_dom_sf"/>
</dbReference>
<dbReference type="InterPro" id="IPR018108">
    <property type="entry name" value="MCP_transmembrane"/>
</dbReference>
<dbReference type="InterPro" id="IPR049563">
    <property type="entry name" value="TXTP-like"/>
</dbReference>
<evidence type="ECO:0000256" key="8">
    <source>
        <dbReference type="ARBA" id="ARBA00023128"/>
    </source>
</evidence>
<feature type="repeat" description="Solcar" evidence="10">
    <location>
        <begin position="28"/>
        <end position="136"/>
    </location>
</feature>
<evidence type="ECO:0000313" key="13">
    <source>
        <dbReference type="Proteomes" id="UP000710849"/>
    </source>
</evidence>
<comment type="similarity">
    <text evidence="2 11">Belongs to the mitochondrial carrier (TC 2.A.29) family.</text>
</comment>
<dbReference type="Gene3D" id="1.50.40.10">
    <property type="entry name" value="Mitochondrial carrier domain"/>
    <property type="match status" value="1"/>
</dbReference>
<keyword evidence="4 10" id="KW-0812">Transmembrane</keyword>
<keyword evidence="8" id="KW-0496">Mitochondrion</keyword>
<evidence type="ECO:0000256" key="3">
    <source>
        <dbReference type="ARBA" id="ARBA00022448"/>
    </source>
</evidence>
<dbReference type="PANTHER" id="PTHR45788">
    <property type="entry name" value="SUCCINATE/FUMARATE MITOCHONDRIAL TRANSPORTER-RELATED"/>
    <property type="match status" value="1"/>
</dbReference>
<organism evidence="12 13">
    <name type="scientific">Botrytis byssoidea</name>
    <dbReference type="NCBI Taxonomy" id="139641"/>
    <lineage>
        <taxon>Eukaryota</taxon>
        <taxon>Fungi</taxon>
        <taxon>Dikarya</taxon>
        <taxon>Ascomycota</taxon>
        <taxon>Pezizomycotina</taxon>
        <taxon>Leotiomycetes</taxon>
        <taxon>Helotiales</taxon>
        <taxon>Sclerotiniaceae</taxon>
        <taxon>Botrytis</taxon>
    </lineage>
</organism>
<dbReference type="Proteomes" id="UP000710849">
    <property type="component" value="Unassembled WGS sequence"/>
</dbReference>
<keyword evidence="3 11" id="KW-0813">Transport</keyword>
<dbReference type="Pfam" id="PF00153">
    <property type="entry name" value="Mito_carr"/>
    <property type="match status" value="3"/>
</dbReference>
<keyword evidence="7" id="KW-1133">Transmembrane helix</keyword>